<comment type="pathway">
    <text evidence="8">Aminoacyl-tRNA biosynthesis; selenocysteinyl-tRNA(Sec) biosynthesis; selenocysteinyl-tRNA(Sec) from L-seryl-tRNA(Sec) (bacterial route): step 1/1.</text>
</comment>
<comment type="similarity">
    <text evidence="7 8">Belongs to the SelA family.</text>
</comment>
<keyword evidence="4 8" id="KW-0663">Pyridoxal phosphate</keyword>
<organism evidence="10 11">
    <name type="scientific">Persicirhabdus sediminis</name>
    <dbReference type="NCBI Taxonomy" id="454144"/>
    <lineage>
        <taxon>Bacteria</taxon>
        <taxon>Pseudomonadati</taxon>
        <taxon>Verrucomicrobiota</taxon>
        <taxon>Verrucomicrobiia</taxon>
        <taxon>Verrucomicrobiales</taxon>
        <taxon>Verrucomicrobiaceae</taxon>
        <taxon>Persicirhabdus</taxon>
    </lineage>
</organism>
<evidence type="ECO:0000256" key="7">
    <source>
        <dbReference type="ARBA" id="ARBA00044507"/>
    </source>
</evidence>
<evidence type="ECO:0000256" key="6">
    <source>
        <dbReference type="ARBA" id="ARBA00023266"/>
    </source>
</evidence>
<dbReference type="GO" id="GO:0005737">
    <property type="term" value="C:cytoplasm"/>
    <property type="evidence" value="ECO:0007669"/>
    <property type="project" value="UniProtKB-SubCell"/>
</dbReference>
<dbReference type="HAMAP" id="MF_00423">
    <property type="entry name" value="SelA"/>
    <property type="match status" value="1"/>
</dbReference>
<comment type="catalytic activity">
    <reaction evidence="8">
        <text>L-seryl-tRNA(Sec) + selenophosphate + H(+) = L-selenocysteinyl-tRNA(Sec) + phosphate</text>
        <dbReference type="Rhea" id="RHEA:22728"/>
        <dbReference type="Rhea" id="RHEA-COMP:9742"/>
        <dbReference type="Rhea" id="RHEA-COMP:9743"/>
        <dbReference type="ChEBI" id="CHEBI:15378"/>
        <dbReference type="ChEBI" id="CHEBI:16144"/>
        <dbReference type="ChEBI" id="CHEBI:43474"/>
        <dbReference type="ChEBI" id="CHEBI:78533"/>
        <dbReference type="ChEBI" id="CHEBI:78573"/>
        <dbReference type="EC" id="2.9.1.1"/>
    </reaction>
</comment>
<dbReference type="UniPathway" id="UPA00906">
    <property type="reaction ID" value="UER00896"/>
</dbReference>
<dbReference type="GO" id="GO:0001717">
    <property type="term" value="P:conversion of seryl-tRNAsec to selenocys-tRNAsec"/>
    <property type="evidence" value="ECO:0007669"/>
    <property type="project" value="UniProtKB-UniRule"/>
</dbReference>
<dbReference type="GO" id="GO:0004125">
    <property type="term" value="F:L-seryl-tRNA(Sec) selenium transferase activity"/>
    <property type="evidence" value="ECO:0007669"/>
    <property type="project" value="UniProtKB-UniRule"/>
</dbReference>
<evidence type="ECO:0000313" key="11">
    <source>
        <dbReference type="Proteomes" id="UP000624703"/>
    </source>
</evidence>
<dbReference type="PANTHER" id="PTHR32328">
    <property type="entry name" value="L-SERYL-TRNA(SEC) SELENIUM TRANSFERASE"/>
    <property type="match status" value="1"/>
</dbReference>
<keyword evidence="6 8" id="KW-0711">Selenium</keyword>
<keyword evidence="3 8" id="KW-0808">Transferase</keyword>
<dbReference type="PANTHER" id="PTHR32328:SF0">
    <property type="entry name" value="L-SERYL-TRNA(SEC) SELENIUM TRANSFERASE"/>
    <property type="match status" value="1"/>
</dbReference>
<comment type="subcellular location">
    <subcellularLocation>
        <location evidence="8">Cytoplasm</location>
    </subcellularLocation>
</comment>
<dbReference type="InterPro" id="IPR018319">
    <property type="entry name" value="SelA-like"/>
</dbReference>
<comment type="function">
    <text evidence="8">Converts seryl-tRNA(Sec) to selenocysteinyl-tRNA(Sec) required for selenoprotein biosynthesis.</text>
</comment>
<accession>A0A8J7MEQ2</accession>
<evidence type="ECO:0000256" key="5">
    <source>
        <dbReference type="ARBA" id="ARBA00022917"/>
    </source>
</evidence>
<dbReference type="InterPro" id="IPR015424">
    <property type="entry name" value="PyrdxlP-dep_Trfase"/>
</dbReference>
<keyword evidence="2 8" id="KW-0963">Cytoplasm</keyword>
<dbReference type="InterPro" id="IPR004534">
    <property type="entry name" value="SelA_trans"/>
</dbReference>
<evidence type="ECO:0000256" key="9">
    <source>
        <dbReference type="PIRSR" id="PIRSR618319-50"/>
    </source>
</evidence>
<dbReference type="AlphaFoldDB" id="A0A8J7MEQ2"/>
<comment type="caution">
    <text evidence="10">The sequence shown here is derived from an EMBL/GenBank/DDBJ whole genome shotgun (WGS) entry which is preliminary data.</text>
</comment>
<evidence type="ECO:0000256" key="2">
    <source>
        <dbReference type="ARBA" id="ARBA00022490"/>
    </source>
</evidence>
<dbReference type="Proteomes" id="UP000624703">
    <property type="component" value="Unassembled WGS sequence"/>
</dbReference>
<dbReference type="GO" id="GO:0001514">
    <property type="term" value="P:selenocysteine incorporation"/>
    <property type="evidence" value="ECO:0007669"/>
    <property type="project" value="UniProtKB-UniRule"/>
</dbReference>
<proteinExistence type="inferred from homology"/>
<evidence type="ECO:0000256" key="3">
    <source>
        <dbReference type="ARBA" id="ARBA00022679"/>
    </source>
</evidence>
<evidence type="ECO:0000256" key="1">
    <source>
        <dbReference type="ARBA" id="ARBA00001933"/>
    </source>
</evidence>
<evidence type="ECO:0000313" key="10">
    <source>
        <dbReference type="EMBL" id="MBK1791143.1"/>
    </source>
</evidence>
<dbReference type="NCBIfam" id="TIGR00474">
    <property type="entry name" value="selA"/>
    <property type="match status" value="1"/>
</dbReference>
<dbReference type="EC" id="2.9.1.1" evidence="8"/>
<protein>
    <recommendedName>
        <fullName evidence="8">L-seryl-tRNA(Sec) selenium transferase</fullName>
        <ecNumber evidence="8">2.9.1.1</ecNumber>
    </recommendedName>
    <alternativeName>
        <fullName evidence="8">Selenocysteine synthase</fullName>
        <shortName evidence="8">Sec synthase</shortName>
    </alternativeName>
    <alternativeName>
        <fullName evidence="8">Selenocysteinyl-tRNA(Sec) synthase</fullName>
    </alternativeName>
</protein>
<keyword evidence="5 8" id="KW-0648">Protein biosynthesis</keyword>
<keyword evidence="11" id="KW-1185">Reference proteome</keyword>
<dbReference type="Gene3D" id="3.90.1150.180">
    <property type="match status" value="1"/>
</dbReference>
<comment type="cofactor">
    <cofactor evidence="1 8 9">
        <name>pyridoxal 5'-phosphate</name>
        <dbReference type="ChEBI" id="CHEBI:597326"/>
    </cofactor>
</comment>
<dbReference type="InterPro" id="IPR015421">
    <property type="entry name" value="PyrdxlP-dep_Trfase_major"/>
</dbReference>
<name>A0A8J7MEQ2_9BACT</name>
<evidence type="ECO:0000256" key="8">
    <source>
        <dbReference type="HAMAP-Rule" id="MF_00423"/>
    </source>
</evidence>
<gene>
    <name evidence="8" type="primary">selA</name>
    <name evidence="10" type="ORF">JIN82_08265</name>
</gene>
<reference evidence="10" key="1">
    <citation type="submission" date="2021-01" db="EMBL/GenBank/DDBJ databases">
        <title>Modified the classification status of verrucomicrobia.</title>
        <authorList>
            <person name="Feng X."/>
        </authorList>
    </citation>
    <scope>NUCLEOTIDE SEQUENCE</scope>
    <source>
        <strain evidence="10">_KCTC 22039</strain>
    </source>
</reference>
<dbReference type="EMBL" id="JAENIM010000039">
    <property type="protein sequence ID" value="MBK1791143.1"/>
    <property type="molecule type" value="Genomic_DNA"/>
</dbReference>
<dbReference type="Pfam" id="PF03841">
    <property type="entry name" value="SelA"/>
    <property type="match status" value="1"/>
</dbReference>
<dbReference type="Gene3D" id="3.40.640.10">
    <property type="entry name" value="Type I PLP-dependent aspartate aminotransferase-like (Major domain)"/>
    <property type="match status" value="1"/>
</dbReference>
<feature type="modified residue" description="N6-(pyridoxal phosphate)lysine" evidence="8 9">
    <location>
        <position position="290"/>
    </location>
</feature>
<evidence type="ECO:0000256" key="4">
    <source>
        <dbReference type="ARBA" id="ARBA00022898"/>
    </source>
</evidence>
<sequence>MSASDLRHLPAVEKLSHQLSKSQPLPKALITNFVQSQLANYRAKILAGERFTREEITADVSSQLDIFAQSRLQPVINATGVMIHTNLGRSPLGSRAAGALNQIATGYSNLEFNLLDGQRGKRASYLETALACLLEAESATTVNNCAAALVLILRTLTTADKNEVIVSRGELVEIGGGFRIPEILETSGAKLIEVGATNKTHLKDYAKAITEKTAIILKVHRSNFYIDGFTAEVDTEELSALAKSKGIPLVEDLGSGAMLDTEKLAPIEHEPRAQECLRKGIDLVCFSGDKLLGGPQAGIIAGNADMVARIKSDPFYRAVRCDKLILTVLQESIDSYLDSKANPELSDIPVLNFISQKPADLKIRAQAIIDCLPAEIANQLDIVELDSTTGGGTMPKSKIPSAGIAVKSAKSTASQIADAMRKQKPALVGFIEDDTYHIHLGTIFPAQDKLIADHLRSILV</sequence>
<dbReference type="SUPFAM" id="SSF53383">
    <property type="entry name" value="PLP-dependent transferases"/>
    <property type="match status" value="1"/>
</dbReference>